<dbReference type="Proteomes" id="UP000013827">
    <property type="component" value="Unassembled WGS sequence"/>
</dbReference>
<keyword evidence="1" id="KW-0472">Membrane</keyword>
<feature type="transmembrane region" description="Helical" evidence="1">
    <location>
        <begin position="241"/>
        <end position="261"/>
    </location>
</feature>
<keyword evidence="1" id="KW-0812">Transmembrane</keyword>
<dbReference type="GeneID" id="17276039"/>
<dbReference type="PaxDb" id="2903-EOD30766"/>
<feature type="transmembrane region" description="Helical" evidence="1">
    <location>
        <begin position="68"/>
        <end position="87"/>
    </location>
</feature>
<keyword evidence="1" id="KW-1133">Transmembrane helix</keyword>
<keyword evidence="3" id="KW-1185">Reference proteome</keyword>
<proteinExistence type="predicted"/>
<dbReference type="Gene3D" id="1.20.1250.20">
    <property type="entry name" value="MFS general substrate transporter like domains"/>
    <property type="match status" value="2"/>
</dbReference>
<evidence type="ECO:0008006" key="4">
    <source>
        <dbReference type="Google" id="ProtNLM"/>
    </source>
</evidence>
<dbReference type="HOGENOM" id="CLU_030392_1_0_1"/>
<feature type="transmembrane region" description="Helical" evidence="1">
    <location>
        <begin position="99"/>
        <end position="121"/>
    </location>
</feature>
<organism evidence="2 3">
    <name type="scientific">Emiliania huxleyi (strain CCMP1516)</name>
    <dbReference type="NCBI Taxonomy" id="280463"/>
    <lineage>
        <taxon>Eukaryota</taxon>
        <taxon>Haptista</taxon>
        <taxon>Haptophyta</taxon>
        <taxon>Prymnesiophyceae</taxon>
        <taxon>Isochrysidales</taxon>
        <taxon>Noelaerhabdaceae</taxon>
        <taxon>Emiliania</taxon>
    </lineage>
</organism>
<feature type="transmembrane region" description="Helical" evidence="1">
    <location>
        <begin position="133"/>
        <end position="153"/>
    </location>
</feature>
<dbReference type="KEGG" id="ehx:EMIHUDRAFT_232354"/>
<accession>A0A0D3K4T1</accession>
<dbReference type="eggNOG" id="ENOG502QPTK">
    <property type="taxonomic scope" value="Eukaryota"/>
</dbReference>
<feature type="transmembrane region" description="Helical" evidence="1">
    <location>
        <begin position="295"/>
        <end position="315"/>
    </location>
</feature>
<sequence>MCRPRAPLLDEPQLQTRHPSRFYCFGRSINRNVAWTWAAVLAQGLADSIWAGTVLVKFLNELLGNNAYVGYIEAASGAANLIVALPVGACADRLGKGRVARWGGALIPFGVALTAYAASYGTSHPPADSGGRLSLLLLFVAVQCLWGVVSAVGNGPAQALYADSVATGERSHAYTALFVIYLLASAGRTWSLTPLRNVIFAGLGFELVAMGVPYVLFASSVKFFPLFFVNDCGLAPAQVQLIYVVVPLVMAAMSGLGTRAARCFGRAQAMRGLQSAGIPAAFPLKPRGASRQVMCGFKTAGIALLVCMALLDSWVKRSAVGSSEHTFRVAVVAALYVVRTGLMNCTYPLEESLLMDHVPKSARARWKSLDSISVFGWCGSAALGGYLADRYSYSTTFLVTAAIQLAGTALQIPLIFITRKAELREAAARAAPANEAPLNSRERMGASRWGYIQMVHCLRGG</sequence>
<feature type="transmembrane region" description="Helical" evidence="1">
    <location>
        <begin position="35"/>
        <end position="56"/>
    </location>
</feature>
<feature type="transmembrane region" description="Helical" evidence="1">
    <location>
        <begin position="198"/>
        <end position="221"/>
    </location>
</feature>
<dbReference type="SUPFAM" id="SSF103473">
    <property type="entry name" value="MFS general substrate transporter"/>
    <property type="match status" value="1"/>
</dbReference>
<dbReference type="PANTHER" id="PTHR23525">
    <property type="entry name" value="TRANSPORTER, PUTATIVE-RELATED"/>
    <property type="match status" value="1"/>
</dbReference>
<feature type="transmembrane region" description="Helical" evidence="1">
    <location>
        <begin position="173"/>
        <end position="191"/>
    </location>
</feature>
<evidence type="ECO:0000313" key="2">
    <source>
        <dbReference type="EnsemblProtists" id="EOD30766"/>
    </source>
</evidence>
<name>A0A0D3K4T1_EMIH1</name>
<dbReference type="RefSeq" id="XP_005783195.1">
    <property type="nucleotide sequence ID" value="XM_005783138.1"/>
</dbReference>
<reference evidence="3" key="1">
    <citation type="journal article" date="2013" name="Nature">
        <title>Pan genome of the phytoplankton Emiliania underpins its global distribution.</title>
        <authorList>
            <person name="Read B.A."/>
            <person name="Kegel J."/>
            <person name="Klute M.J."/>
            <person name="Kuo A."/>
            <person name="Lefebvre S.C."/>
            <person name="Maumus F."/>
            <person name="Mayer C."/>
            <person name="Miller J."/>
            <person name="Monier A."/>
            <person name="Salamov A."/>
            <person name="Young J."/>
            <person name="Aguilar M."/>
            <person name="Claverie J.M."/>
            <person name="Frickenhaus S."/>
            <person name="Gonzalez K."/>
            <person name="Herman E.K."/>
            <person name="Lin Y.C."/>
            <person name="Napier J."/>
            <person name="Ogata H."/>
            <person name="Sarno A.F."/>
            <person name="Shmutz J."/>
            <person name="Schroeder D."/>
            <person name="de Vargas C."/>
            <person name="Verret F."/>
            <person name="von Dassow P."/>
            <person name="Valentin K."/>
            <person name="Van de Peer Y."/>
            <person name="Wheeler G."/>
            <person name="Dacks J.B."/>
            <person name="Delwiche C.F."/>
            <person name="Dyhrman S.T."/>
            <person name="Glockner G."/>
            <person name="John U."/>
            <person name="Richards T."/>
            <person name="Worden A.Z."/>
            <person name="Zhang X."/>
            <person name="Grigoriev I.V."/>
            <person name="Allen A.E."/>
            <person name="Bidle K."/>
            <person name="Borodovsky M."/>
            <person name="Bowler C."/>
            <person name="Brownlee C."/>
            <person name="Cock J.M."/>
            <person name="Elias M."/>
            <person name="Gladyshev V.N."/>
            <person name="Groth M."/>
            <person name="Guda C."/>
            <person name="Hadaegh A."/>
            <person name="Iglesias-Rodriguez M.D."/>
            <person name="Jenkins J."/>
            <person name="Jones B.M."/>
            <person name="Lawson T."/>
            <person name="Leese F."/>
            <person name="Lindquist E."/>
            <person name="Lobanov A."/>
            <person name="Lomsadze A."/>
            <person name="Malik S.B."/>
            <person name="Marsh M.E."/>
            <person name="Mackinder L."/>
            <person name="Mock T."/>
            <person name="Mueller-Roeber B."/>
            <person name="Pagarete A."/>
            <person name="Parker M."/>
            <person name="Probert I."/>
            <person name="Quesneville H."/>
            <person name="Raines C."/>
            <person name="Rensing S.A."/>
            <person name="Riano-Pachon D.M."/>
            <person name="Richier S."/>
            <person name="Rokitta S."/>
            <person name="Shiraiwa Y."/>
            <person name="Soanes D.M."/>
            <person name="van der Giezen M."/>
            <person name="Wahlund T.M."/>
            <person name="Williams B."/>
            <person name="Wilson W."/>
            <person name="Wolfe G."/>
            <person name="Wurch L.L."/>
        </authorList>
    </citation>
    <scope>NUCLEOTIDE SEQUENCE</scope>
</reference>
<dbReference type="InterPro" id="IPR036259">
    <property type="entry name" value="MFS_trans_sf"/>
</dbReference>
<reference evidence="2" key="2">
    <citation type="submission" date="2024-10" db="UniProtKB">
        <authorList>
            <consortium name="EnsemblProtists"/>
        </authorList>
    </citation>
    <scope>IDENTIFICATION</scope>
</reference>
<evidence type="ECO:0000256" key="1">
    <source>
        <dbReference type="SAM" id="Phobius"/>
    </source>
</evidence>
<feature type="transmembrane region" description="Helical" evidence="1">
    <location>
        <begin position="394"/>
        <end position="417"/>
    </location>
</feature>
<dbReference type="AlphaFoldDB" id="A0A0D3K4T1"/>
<evidence type="ECO:0000313" key="3">
    <source>
        <dbReference type="Proteomes" id="UP000013827"/>
    </source>
</evidence>
<protein>
    <recommendedName>
        <fullName evidence="4">Major facilitator superfamily (MFS) profile domain-containing protein</fullName>
    </recommendedName>
</protein>
<dbReference type="PANTHER" id="PTHR23525:SF1">
    <property type="entry name" value="NODULIN-LIKE DOMAIN-CONTAINING PROTEIN"/>
    <property type="match status" value="1"/>
</dbReference>
<dbReference type="EnsemblProtists" id="EOD30766">
    <property type="protein sequence ID" value="EOD30766"/>
    <property type="gene ID" value="EMIHUDRAFT_232354"/>
</dbReference>